<proteinExistence type="evidence at transcript level"/>
<feature type="chain" id="PRO_5019851234" evidence="9">
    <location>
        <begin position="30"/>
        <end position="137"/>
    </location>
</feature>
<evidence type="ECO:0000256" key="2">
    <source>
        <dbReference type="ARBA" id="ARBA00005320"/>
    </source>
</evidence>
<comment type="similarity">
    <text evidence="2">Belongs to the cathelicidin family.</text>
</comment>
<dbReference type="GO" id="GO:0001530">
    <property type="term" value="F:lipopolysaccharide binding"/>
    <property type="evidence" value="ECO:0007669"/>
    <property type="project" value="TreeGrafter"/>
</dbReference>
<dbReference type="GO" id="GO:0005615">
    <property type="term" value="C:extracellular space"/>
    <property type="evidence" value="ECO:0007669"/>
    <property type="project" value="TreeGrafter"/>
</dbReference>
<sequence>MQTQRASLSLGRWSLWLLLLGLVVPSASARDLGRGPASWGAGRQIRGRRKSPNPVSPTLTRDQEVDPGTRKPVSFTVKETVCPRTTQQPPEECDFKENGVRLGWGWAITSRPPPRSWKSSPSPLSVPGKASRILFRG</sequence>
<organism evidence="10">
    <name type="scientific">Capra hircus</name>
    <name type="common">Goat</name>
    <dbReference type="NCBI Taxonomy" id="9925"/>
    <lineage>
        <taxon>Eukaryota</taxon>
        <taxon>Metazoa</taxon>
        <taxon>Chordata</taxon>
        <taxon>Craniata</taxon>
        <taxon>Vertebrata</taxon>
        <taxon>Euteleostomi</taxon>
        <taxon>Mammalia</taxon>
        <taxon>Eutheria</taxon>
        <taxon>Laurasiatheria</taxon>
        <taxon>Artiodactyla</taxon>
        <taxon>Ruminantia</taxon>
        <taxon>Pecora</taxon>
        <taxon>Bovidae</taxon>
        <taxon>Caprinae</taxon>
        <taxon>Capra</taxon>
    </lineage>
</organism>
<keyword evidence="3" id="KW-0964">Secreted</keyword>
<evidence type="ECO:0000256" key="9">
    <source>
        <dbReference type="SAM" id="SignalP"/>
    </source>
</evidence>
<dbReference type="PANTHER" id="PTHR10206">
    <property type="entry name" value="CATHELICIDIN"/>
    <property type="match status" value="1"/>
</dbReference>
<dbReference type="Pfam" id="PF00666">
    <property type="entry name" value="Cathelicidins"/>
    <property type="match status" value="1"/>
</dbReference>
<dbReference type="PROSITE" id="PS00947">
    <property type="entry name" value="CATHELICIDINS_2"/>
    <property type="match status" value="1"/>
</dbReference>
<dbReference type="GO" id="GO:0045087">
    <property type="term" value="P:innate immune response"/>
    <property type="evidence" value="ECO:0007669"/>
    <property type="project" value="TreeGrafter"/>
</dbReference>
<feature type="compositionally biased region" description="Low complexity" evidence="8">
    <location>
        <begin position="116"/>
        <end position="127"/>
    </location>
</feature>
<evidence type="ECO:0000256" key="5">
    <source>
        <dbReference type="ARBA" id="ARBA00022729"/>
    </source>
</evidence>
<dbReference type="GO" id="GO:0050830">
    <property type="term" value="P:defense response to Gram-positive bacterium"/>
    <property type="evidence" value="ECO:0007669"/>
    <property type="project" value="TreeGrafter"/>
</dbReference>
<keyword evidence="7" id="KW-1015">Disulfide bond</keyword>
<evidence type="ECO:0000256" key="8">
    <source>
        <dbReference type="SAM" id="MobiDB-lite"/>
    </source>
</evidence>
<dbReference type="SUPFAM" id="SSF54403">
    <property type="entry name" value="Cystatin/monellin"/>
    <property type="match status" value="1"/>
</dbReference>
<dbReference type="GO" id="GO:0061844">
    <property type="term" value="P:antimicrobial humoral immune response mediated by antimicrobial peptide"/>
    <property type="evidence" value="ECO:0007669"/>
    <property type="project" value="TreeGrafter"/>
</dbReference>
<dbReference type="InterPro" id="IPR046350">
    <property type="entry name" value="Cystatin_sf"/>
</dbReference>
<keyword evidence="4" id="KW-0929">Antimicrobial</keyword>
<evidence type="ECO:0000313" key="10">
    <source>
        <dbReference type="EMBL" id="QBL97859.1"/>
    </source>
</evidence>
<accession>A0A482CYG9</accession>
<dbReference type="InterPro" id="IPR018216">
    <property type="entry name" value="Cathelicidin_CS"/>
</dbReference>
<comment type="subcellular location">
    <subcellularLocation>
        <location evidence="1">Secreted</location>
    </subcellularLocation>
</comment>
<dbReference type="Gene3D" id="3.10.450.10">
    <property type="match status" value="1"/>
</dbReference>
<keyword evidence="6" id="KW-0044">Antibiotic</keyword>
<feature type="region of interest" description="Disordered" evidence="8">
    <location>
        <begin position="31"/>
        <end position="72"/>
    </location>
</feature>
<evidence type="ECO:0000256" key="3">
    <source>
        <dbReference type="ARBA" id="ARBA00022525"/>
    </source>
</evidence>
<evidence type="ECO:0000256" key="1">
    <source>
        <dbReference type="ARBA" id="ARBA00004613"/>
    </source>
</evidence>
<dbReference type="EMBL" id="MK456607">
    <property type="protein sequence ID" value="QBL97859.1"/>
    <property type="molecule type" value="mRNA"/>
</dbReference>
<name>A0A482CYG9_CAPHI</name>
<keyword evidence="5 9" id="KW-0732">Signal</keyword>
<dbReference type="InterPro" id="IPR001894">
    <property type="entry name" value="Cathelicidin-like"/>
</dbReference>
<reference evidence="10" key="1">
    <citation type="submission" date="2019-01" db="EMBL/GenBank/DDBJ databases">
        <title>Molecular Characterization of Cathelicidin Gene in Assam Hill Goat.</title>
        <authorList>
            <person name="Bharali K."/>
            <person name="Kalita D.J."/>
            <person name="Yadav S.N."/>
            <person name="Saikia D.P."/>
            <person name="Devi B."/>
        </authorList>
    </citation>
    <scope>NUCLEOTIDE SEQUENCE</scope>
    <source>
        <tissue evidence="10">Bone marrow</tissue>
    </source>
</reference>
<evidence type="ECO:0000256" key="7">
    <source>
        <dbReference type="ARBA" id="ARBA00023157"/>
    </source>
</evidence>
<protein>
    <submittedName>
        <fullName evidence="10">Cathelicidin</fullName>
    </submittedName>
</protein>
<dbReference type="GO" id="GO:0050829">
    <property type="term" value="P:defense response to Gram-negative bacterium"/>
    <property type="evidence" value="ECO:0007669"/>
    <property type="project" value="TreeGrafter"/>
</dbReference>
<feature type="region of interest" description="Disordered" evidence="8">
    <location>
        <begin position="110"/>
        <end position="137"/>
    </location>
</feature>
<dbReference type="AlphaFoldDB" id="A0A482CYG9"/>
<feature type="signal peptide" evidence="9">
    <location>
        <begin position="1"/>
        <end position="29"/>
    </location>
</feature>
<evidence type="ECO:0000256" key="6">
    <source>
        <dbReference type="ARBA" id="ARBA00023022"/>
    </source>
</evidence>
<dbReference type="PANTHER" id="PTHR10206:SF2">
    <property type="entry name" value="CATHELICIDIN ANTIMICROBIAL PEPTIDE"/>
    <property type="match status" value="1"/>
</dbReference>
<evidence type="ECO:0000256" key="4">
    <source>
        <dbReference type="ARBA" id="ARBA00022529"/>
    </source>
</evidence>